<evidence type="ECO:0000313" key="1">
    <source>
        <dbReference type="EMBL" id="GLQ92496.1"/>
    </source>
</evidence>
<evidence type="ECO:0000313" key="2">
    <source>
        <dbReference type="Proteomes" id="UP001156670"/>
    </source>
</evidence>
<protein>
    <recommendedName>
        <fullName evidence="3">Alpha/beta hydrolase</fullName>
    </recommendedName>
</protein>
<proteinExistence type="predicted"/>
<sequence length="79" mass="8806">MIEAAVNHIVLGELGFNILSTLKHSGFQNHALISDAWLPAYGVRFTQPTIYKLERVGHYCLEDVPEAVGTHVTAFLQQK</sequence>
<keyword evidence="2" id="KW-1185">Reference proteome</keyword>
<gene>
    <name evidence="1" type="ORF">GCM10007901_14470</name>
</gene>
<organism evidence="1 2">
    <name type="scientific">Dyella acidisoli</name>
    <dbReference type="NCBI Taxonomy" id="1867834"/>
    <lineage>
        <taxon>Bacteria</taxon>
        <taxon>Pseudomonadati</taxon>
        <taxon>Pseudomonadota</taxon>
        <taxon>Gammaproteobacteria</taxon>
        <taxon>Lysobacterales</taxon>
        <taxon>Rhodanobacteraceae</taxon>
        <taxon>Dyella</taxon>
    </lineage>
</organism>
<comment type="caution">
    <text evidence="1">The sequence shown here is derived from an EMBL/GenBank/DDBJ whole genome shotgun (WGS) entry which is preliminary data.</text>
</comment>
<dbReference type="RefSeq" id="WP_284320222.1">
    <property type="nucleotide sequence ID" value="NZ_BSOB01000010.1"/>
</dbReference>
<dbReference type="Proteomes" id="UP001156670">
    <property type="component" value="Unassembled WGS sequence"/>
</dbReference>
<accession>A0ABQ5XPK6</accession>
<dbReference type="EMBL" id="BSOB01000010">
    <property type="protein sequence ID" value="GLQ92496.1"/>
    <property type="molecule type" value="Genomic_DNA"/>
</dbReference>
<evidence type="ECO:0008006" key="3">
    <source>
        <dbReference type="Google" id="ProtNLM"/>
    </source>
</evidence>
<name>A0ABQ5XPK6_9GAMM</name>
<reference evidence="2" key="1">
    <citation type="journal article" date="2019" name="Int. J. Syst. Evol. Microbiol.">
        <title>The Global Catalogue of Microorganisms (GCM) 10K type strain sequencing project: providing services to taxonomists for standard genome sequencing and annotation.</title>
        <authorList>
            <consortium name="The Broad Institute Genomics Platform"/>
            <consortium name="The Broad Institute Genome Sequencing Center for Infectious Disease"/>
            <person name="Wu L."/>
            <person name="Ma J."/>
        </authorList>
    </citation>
    <scope>NUCLEOTIDE SEQUENCE [LARGE SCALE GENOMIC DNA]</scope>
    <source>
        <strain evidence="2">NBRC 111980</strain>
    </source>
</reference>